<feature type="compositionally biased region" description="Polar residues" evidence="5">
    <location>
        <begin position="594"/>
        <end position="605"/>
    </location>
</feature>
<evidence type="ECO:0000313" key="7">
    <source>
        <dbReference type="Ensembl" id="ENSSHAP00000028612.1"/>
    </source>
</evidence>
<evidence type="ECO:0000313" key="8">
    <source>
        <dbReference type="Proteomes" id="UP000007648"/>
    </source>
</evidence>
<comment type="similarity">
    <text evidence="3">Belongs to the SOWAH family.</text>
</comment>
<feature type="compositionally biased region" description="Basic residues" evidence="5">
    <location>
        <begin position="615"/>
        <end position="625"/>
    </location>
</feature>
<dbReference type="SUPFAM" id="SSF48403">
    <property type="entry name" value="Ankyrin repeat"/>
    <property type="match status" value="1"/>
</dbReference>
<dbReference type="KEGG" id="shr:100927446"/>
<dbReference type="PANTHER" id="PTHR14491:SF3">
    <property type="entry name" value="ANKYRIN REPEAT DOMAIN-CONTAINING PROTEIN SOWAHB"/>
    <property type="match status" value="1"/>
</dbReference>
<dbReference type="FunCoup" id="A0A7N4NVJ8">
    <property type="interactions" value="5"/>
</dbReference>
<protein>
    <submittedName>
        <fullName evidence="7">Sosondowah ankyrin repeat domain family member B</fullName>
    </submittedName>
</protein>
<feature type="region of interest" description="Disordered" evidence="5">
    <location>
        <begin position="585"/>
        <end position="669"/>
    </location>
</feature>
<dbReference type="Gene3D" id="1.25.40.20">
    <property type="entry name" value="Ankyrin repeat-containing domain"/>
    <property type="match status" value="1"/>
</dbReference>
<dbReference type="OrthoDB" id="60433at2759"/>
<evidence type="ECO:0000256" key="2">
    <source>
        <dbReference type="ARBA" id="ARBA00023043"/>
    </source>
</evidence>
<dbReference type="Proteomes" id="UP000007648">
    <property type="component" value="Unassembled WGS sequence"/>
</dbReference>
<feature type="compositionally biased region" description="Polar residues" evidence="5">
    <location>
        <begin position="391"/>
        <end position="402"/>
    </location>
</feature>
<keyword evidence="2 4" id="KW-0040">ANK repeat</keyword>
<dbReference type="InterPro" id="IPR058889">
    <property type="entry name" value="WHD_SOWAHA-C"/>
</dbReference>
<feature type="region of interest" description="Disordered" evidence="5">
    <location>
        <begin position="362"/>
        <end position="449"/>
    </location>
</feature>
<keyword evidence="1" id="KW-0677">Repeat</keyword>
<feature type="region of interest" description="Disordered" evidence="5">
    <location>
        <begin position="512"/>
        <end position="547"/>
    </location>
</feature>
<dbReference type="Pfam" id="PF12796">
    <property type="entry name" value="Ank_2"/>
    <property type="match status" value="1"/>
</dbReference>
<dbReference type="InParanoid" id="A0A7N4NVJ8"/>
<dbReference type="Ensembl" id="ENSSHAT00000041229.1">
    <property type="protein sequence ID" value="ENSSHAP00000028612.1"/>
    <property type="gene ID" value="ENSSHAG00000032288.1"/>
</dbReference>
<evidence type="ECO:0000256" key="5">
    <source>
        <dbReference type="SAM" id="MobiDB-lite"/>
    </source>
</evidence>
<dbReference type="PROSITE" id="PS50297">
    <property type="entry name" value="ANK_REP_REGION"/>
    <property type="match status" value="1"/>
</dbReference>
<accession>A0A7N4NVJ8</accession>
<dbReference type="SMART" id="SM00248">
    <property type="entry name" value="ANK"/>
    <property type="match status" value="2"/>
</dbReference>
<organism evidence="7 8">
    <name type="scientific">Sarcophilus harrisii</name>
    <name type="common">Tasmanian devil</name>
    <name type="synonym">Sarcophilus laniarius</name>
    <dbReference type="NCBI Taxonomy" id="9305"/>
    <lineage>
        <taxon>Eukaryota</taxon>
        <taxon>Metazoa</taxon>
        <taxon>Chordata</taxon>
        <taxon>Craniata</taxon>
        <taxon>Vertebrata</taxon>
        <taxon>Euteleostomi</taxon>
        <taxon>Mammalia</taxon>
        <taxon>Metatheria</taxon>
        <taxon>Dasyuromorphia</taxon>
        <taxon>Dasyuridae</taxon>
        <taxon>Sarcophilus</taxon>
    </lineage>
</organism>
<feature type="compositionally biased region" description="Low complexity" evidence="5">
    <location>
        <begin position="168"/>
        <end position="254"/>
    </location>
</feature>
<dbReference type="Pfam" id="PF25877">
    <property type="entry name" value="WHD_SOWAH"/>
    <property type="match status" value="1"/>
</dbReference>
<dbReference type="InterPro" id="IPR036770">
    <property type="entry name" value="Ankyrin_rpt-contain_sf"/>
</dbReference>
<evidence type="ECO:0000259" key="6">
    <source>
        <dbReference type="Pfam" id="PF25877"/>
    </source>
</evidence>
<sequence length="916" mass="101899">MARELSQEELLDFLCQAGGRVTNAALLGHFKSFLRDPSVAPGQLQQRRELFKSLVNSVAAVRQDPDGTKYVVLKKRYRDLVGEEGLRGPRCDPQPAAPQQQTRSPGAPAASPGSRRRAPRLRQQSQPAQQQPQLAQQQPHPQKQQQQPQLQPQKYQSHPYAQQHQRRPQTQPQSEQQQPRRYQPQSLPQQYPSQFQPQQQQPQPQQQLPRPQPQPRKQAQAQSQQPQTQPQQPQPQPESHQWQLQEQESQPQPQRARRQPGEKEAETEPAGTGPAVPEIECNGLSTRSGDAPESTETPGKERGRLGEAVAEGLSPQVRVRTADAGAQGGCCWECVQDNPWAGSTEPLLSHGSPLLEELQARELSSGGPLESTLHSSWGSSTKPSPLATETFRASETSPSSASLALPGNGSELLTLSGPHSYAAQQQQRTREWVANHSPSSPGSVAGRTQEGPRRFWCVLPENFPEMPSDFDPLVSERLLLPFPASPPLLPAGASVFRSIRCQLDLQDLENFVEEDSHDSEESTSGPRESPGELEEAPKIPLENGGQEKLRTPVGHFIKSQQENIPLNKLQGPIFRSGYSLQHIPERVNGPVVTPNKTSRESSSLPQDPMPWPTGRLKRSLRRSSRVGRDKMSSSDEELLDEDLVKRNRRPPRSRRSSRAGALPCPKVDAPLIPKPTVHKTITEQRLADRVWVSSGNVSSVLISLRPSVHKSSLVPLDSREHEWIVRLASGSWVQALSLFWEDPQLALRKDFLTGYTALHWIAKHGALQALQDLVKGAQKAGIVLDMNVRSSCGYTPLHLAAIHGHQGIIKLLVQKLESRVNIRDSSGKKPWQYLTSNTTGEIWQLLGAPRGKPIFPVYSLVGSASPTRKAKNHDVSRHISRKTSLAALLKSQHNRWKMAHQYDKFRTLGERDEYSD</sequence>
<feature type="domain" description="SOWAHA-C winged helix-turn-helix" evidence="6">
    <location>
        <begin position="4"/>
        <end position="85"/>
    </location>
</feature>
<dbReference type="PANTHER" id="PTHR14491">
    <property type="entry name" value="SOSONDOWAH, ISOFORM G"/>
    <property type="match status" value="1"/>
</dbReference>
<feature type="compositionally biased region" description="Low complexity" evidence="5">
    <location>
        <begin position="121"/>
        <end position="153"/>
    </location>
</feature>
<feature type="repeat" description="ANK" evidence="4">
    <location>
        <begin position="792"/>
        <end position="815"/>
    </location>
</feature>
<dbReference type="CTD" id="345079"/>
<reference evidence="7" key="3">
    <citation type="submission" date="2025-09" db="UniProtKB">
        <authorList>
            <consortium name="Ensembl"/>
        </authorList>
    </citation>
    <scope>IDENTIFICATION</scope>
</reference>
<name>A0A7N4NVJ8_SARHA</name>
<dbReference type="InterPro" id="IPR002110">
    <property type="entry name" value="Ankyrin_rpt"/>
</dbReference>
<evidence type="ECO:0000256" key="4">
    <source>
        <dbReference type="PROSITE-ProRule" id="PRU00023"/>
    </source>
</evidence>
<feature type="compositionally biased region" description="Polar residues" evidence="5">
    <location>
        <begin position="372"/>
        <end position="383"/>
    </location>
</feature>
<dbReference type="AlphaFoldDB" id="A0A7N4NVJ8"/>
<proteinExistence type="inferred from homology"/>
<evidence type="ECO:0000256" key="1">
    <source>
        <dbReference type="ARBA" id="ARBA00022737"/>
    </source>
</evidence>
<gene>
    <name evidence="7" type="primary">SOWAHB</name>
</gene>
<dbReference type="RefSeq" id="XP_003772941.1">
    <property type="nucleotide sequence ID" value="XM_003772893.4"/>
</dbReference>
<reference evidence="7 8" key="1">
    <citation type="journal article" date="2011" name="Proc. Natl. Acad. Sci. U.S.A.">
        <title>Genetic diversity and population structure of the endangered marsupial Sarcophilus harrisii (Tasmanian devil).</title>
        <authorList>
            <person name="Miller W."/>
            <person name="Hayes V.M."/>
            <person name="Ratan A."/>
            <person name="Petersen D.C."/>
            <person name="Wittekindt N.E."/>
            <person name="Miller J."/>
            <person name="Walenz B."/>
            <person name="Knight J."/>
            <person name="Qi J."/>
            <person name="Zhao F."/>
            <person name="Wang Q."/>
            <person name="Bedoya-Reina O.C."/>
            <person name="Katiyar N."/>
            <person name="Tomsho L.P."/>
            <person name="Kasson L.M."/>
            <person name="Hardie R.A."/>
            <person name="Woodbridge P."/>
            <person name="Tindall E.A."/>
            <person name="Bertelsen M.F."/>
            <person name="Dixon D."/>
            <person name="Pyecroft S."/>
            <person name="Helgen K.M."/>
            <person name="Lesk A.M."/>
            <person name="Pringle T.H."/>
            <person name="Patterson N."/>
            <person name="Zhang Y."/>
            <person name="Kreiss A."/>
            <person name="Woods G.M."/>
            <person name="Jones M.E."/>
            <person name="Schuster S.C."/>
        </authorList>
    </citation>
    <scope>NUCLEOTIDE SEQUENCE [LARGE SCALE GENOMIC DNA]</scope>
</reference>
<evidence type="ECO:0000256" key="3">
    <source>
        <dbReference type="ARBA" id="ARBA00038122"/>
    </source>
</evidence>
<feature type="compositionally biased region" description="Low complexity" evidence="5">
    <location>
        <begin position="103"/>
        <end position="113"/>
    </location>
</feature>
<feature type="compositionally biased region" description="Basic residues" evidence="5">
    <location>
        <begin position="646"/>
        <end position="657"/>
    </location>
</feature>
<dbReference type="PROSITE" id="PS50088">
    <property type="entry name" value="ANK_REPEAT"/>
    <property type="match status" value="1"/>
</dbReference>
<keyword evidence="8" id="KW-1185">Reference proteome</keyword>
<dbReference type="GeneTree" id="ENSGT00950000183003"/>
<reference evidence="7" key="2">
    <citation type="submission" date="2025-08" db="UniProtKB">
        <authorList>
            <consortium name="Ensembl"/>
        </authorList>
    </citation>
    <scope>IDENTIFICATION</scope>
</reference>
<feature type="region of interest" description="Disordered" evidence="5">
    <location>
        <begin position="84"/>
        <end position="312"/>
    </location>
</feature>
<dbReference type="GeneID" id="100927446"/>